<proteinExistence type="predicted"/>
<feature type="domain" description="Integrase catalytic" evidence="3">
    <location>
        <begin position="342"/>
        <end position="506"/>
    </location>
</feature>
<dbReference type="InterPro" id="IPR041577">
    <property type="entry name" value="RT_RNaseH_2"/>
</dbReference>
<dbReference type="Pfam" id="PF00665">
    <property type="entry name" value="rve"/>
    <property type="match status" value="1"/>
</dbReference>
<dbReference type="Pfam" id="PF17919">
    <property type="entry name" value="RT_RNaseH_2"/>
    <property type="match status" value="1"/>
</dbReference>
<dbReference type="EMBL" id="JAMKFB020000019">
    <property type="protein sequence ID" value="KAL0166592.1"/>
    <property type="molecule type" value="Genomic_DNA"/>
</dbReference>
<dbReference type="InterPro" id="IPR036397">
    <property type="entry name" value="RNaseH_sf"/>
</dbReference>
<organism evidence="4 5">
    <name type="scientific">Cirrhinus mrigala</name>
    <name type="common">Mrigala</name>
    <dbReference type="NCBI Taxonomy" id="683832"/>
    <lineage>
        <taxon>Eukaryota</taxon>
        <taxon>Metazoa</taxon>
        <taxon>Chordata</taxon>
        <taxon>Craniata</taxon>
        <taxon>Vertebrata</taxon>
        <taxon>Euteleostomi</taxon>
        <taxon>Actinopterygii</taxon>
        <taxon>Neopterygii</taxon>
        <taxon>Teleostei</taxon>
        <taxon>Ostariophysi</taxon>
        <taxon>Cypriniformes</taxon>
        <taxon>Cyprinidae</taxon>
        <taxon>Labeoninae</taxon>
        <taxon>Labeonini</taxon>
        <taxon>Cirrhinus</taxon>
    </lineage>
</organism>
<name>A0ABD0NXL6_CIRMR</name>
<dbReference type="PANTHER" id="PTHR37984:SF5">
    <property type="entry name" value="PROTEIN NYNRIN-LIKE"/>
    <property type="match status" value="1"/>
</dbReference>
<dbReference type="GO" id="GO:0003824">
    <property type="term" value="F:catalytic activity"/>
    <property type="evidence" value="ECO:0007669"/>
    <property type="project" value="UniProtKB-KW"/>
</dbReference>
<evidence type="ECO:0000256" key="2">
    <source>
        <dbReference type="SAM" id="MobiDB-lite"/>
    </source>
</evidence>
<keyword evidence="5" id="KW-1185">Reference proteome</keyword>
<gene>
    <name evidence="4" type="ORF">M9458_038436</name>
</gene>
<dbReference type="SUPFAM" id="SSF53098">
    <property type="entry name" value="Ribonuclease H-like"/>
    <property type="match status" value="1"/>
</dbReference>
<evidence type="ECO:0000256" key="1">
    <source>
        <dbReference type="ARBA" id="ARBA00023268"/>
    </source>
</evidence>
<dbReference type="GO" id="GO:0006259">
    <property type="term" value="P:DNA metabolic process"/>
    <property type="evidence" value="ECO:0007669"/>
    <property type="project" value="UniProtKB-ARBA"/>
</dbReference>
<sequence>KHDERLRRVLSRLQEARVTLNEKCEFSKSKIKFLGQIVEASGVSADPDKLEAVKAMRQPCNVSEVRWFLGMVNHLGKFLPPLAAKTQPLRDLLRKSNMWVWGSPQQEAFKEIKEELTTPPGLALYDPNKDTVVSANASSLGLGAVLLQKQADNIWKPVAYASKALSNTEQRYAQIEKEALASTWACERFAEFLIGKSFHIETDHKPLVPLLSSKKLDELPPIIQRLRMRLLRFSYTISHVAGKNIATADVLSRAPINNTAEGLSEEDINLYADSVVASLPATERRLKEIQEHQDKDSILQQLKKCCVEGWPDNKDLAKMIENCDTCARERVNFKETMLPTEFPTRPWSTVGADLFQKDNKHYLVIVDYFSRFFEVSKLTSTTAEAVIEHFKSIFARHGIPEVVRSDNGPQFASECFRVFAQDWGFNHVTSSPHFPQSNGEAERAVRTIKNLLKKSADPYLALMAYRAAPLANGYSPAELLMGRKLRTRVPVILSQLNPESTDLEKLKKIELTYRQKQKQNFDRRHKAHDMAYLRPGEHVWVKDTSERGTVVSTAGSPRSYLIETPRGTLRRNRFHLSPTPKAPVTSDLPDSTEIQVSPCSKSSTIMAEVQKVCQPSLPDTSRYPSRIRAPPGYLKDFVCS</sequence>
<dbReference type="InterPro" id="IPR001584">
    <property type="entry name" value="Integrase_cat-core"/>
</dbReference>
<dbReference type="InterPro" id="IPR050951">
    <property type="entry name" value="Retrovirus_Pol_polyprotein"/>
</dbReference>
<dbReference type="SUPFAM" id="SSF56672">
    <property type="entry name" value="DNA/RNA polymerases"/>
    <property type="match status" value="1"/>
</dbReference>
<comment type="caution">
    <text evidence="4">The sequence shown here is derived from an EMBL/GenBank/DDBJ whole genome shotgun (WGS) entry which is preliminary data.</text>
</comment>
<dbReference type="FunFam" id="3.30.70.270:FF:000023">
    <property type="entry name" value="Pol"/>
    <property type="match status" value="1"/>
</dbReference>
<keyword evidence="1" id="KW-0511">Multifunctional enzyme</keyword>
<dbReference type="Gene3D" id="3.30.420.10">
    <property type="entry name" value="Ribonuclease H-like superfamily/Ribonuclease H"/>
    <property type="match status" value="1"/>
</dbReference>
<dbReference type="InterPro" id="IPR043128">
    <property type="entry name" value="Rev_trsase/Diguanyl_cyclase"/>
</dbReference>
<dbReference type="FunFam" id="3.30.420.10:FF:000063">
    <property type="entry name" value="Retrovirus-related Pol polyprotein from transposon 297-like Protein"/>
    <property type="match status" value="1"/>
</dbReference>
<dbReference type="Proteomes" id="UP001529510">
    <property type="component" value="Unassembled WGS sequence"/>
</dbReference>
<dbReference type="FunFam" id="3.10.20.370:FF:000001">
    <property type="entry name" value="Retrovirus-related Pol polyprotein from transposon 17.6-like protein"/>
    <property type="match status" value="1"/>
</dbReference>
<dbReference type="PROSITE" id="PS50994">
    <property type="entry name" value="INTEGRASE"/>
    <property type="match status" value="1"/>
</dbReference>
<dbReference type="PANTHER" id="PTHR37984">
    <property type="entry name" value="PROTEIN CBG26694"/>
    <property type="match status" value="1"/>
</dbReference>
<dbReference type="Gene3D" id="3.30.70.270">
    <property type="match status" value="2"/>
</dbReference>
<feature type="non-terminal residue" evidence="4">
    <location>
        <position position="1"/>
    </location>
</feature>
<dbReference type="InterPro" id="IPR043502">
    <property type="entry name" value="DNA/RNA_pol_sf"/>
</dbReference>
<dbReference type="CDD" id="cd09274">
    <property type="entry name" value="RNase_HI_RT_Ty3"/>
    <property type="match status" value="1"/>
</dbReference>
<dbReference type="AlphaFoldDB" id="A0ABD0NXL6"/>
<evidence type="ECO:0000313" key="5">
    <source>
        <dbReference type="Proteomes" id="UP001529510"/>
    </source>
</evidence>
<evidence type="ECO:0000259" key="3">
    <source>
        <dbReference type="PROSITE" id="PS50994"/>
    </source>
</evidence>
<evidence type="ECO:0000313" key="4">
    <source>
        <dbReference type="EMBL" id="KAL0166592.1"/>
    </source>
</evidence>
<reference evidence="4 5" key="1">
    <citation type="submission" date="2024-05" db="EMBL/GenBank/DDBJ databases">
        <title>Genome sequencing and assembly of Indian major carp, Cirrhinus mrigala (Hamilton, 1822).</title>
        <authorList>
            <person name="Mohindra V."/>
            <person name="Chowdhury L.M."/>
            <person name="Lal K."/>
            <person name="Jena J.K."/>
        </authorList>
    </citation>
    <scope>NUCLEOTIDE SEQUENCE [LARGE SCALE GENOMIC DNA]</scope>
    <source>
        <strain evidence="4">CM1030</strain>
        <tissue evidence="4">Blood</tissue>
    </source>
</reference>
<dbReference type="InterPro" id="IPR012337">
    <property type="entry name" value="RNaseH-like_sf"/>
</dbReference>
<accession>A0ABD0NXL6</accession>
<protein>
    <recommendedName>
        <fullName evidence="3">Integrase catalytic domain-containing protein</fullName>
    </recommendedName>
</protein>
<feature type="region of interest" description="Disordered" evidence="2">
    <location>
        <begin position="572"/>
        <end position="593"/>
    </location>
</feature>